<gene>
    <name evidence="9" type="ORF">HCN44_006215</name>
</gene>
<feature type="transmembrane region" description="Helical" evidence="7">
    <location>
        <begin position="111"/>
        <end position="131"/>
    </location>
</feature>
<feature type="transmembrane region" description="Helical" evidence="7">
    <location>
        <begin position="200"/>
        <end position="221"/>
    </location>
</feature>
<feature type="transmembrane region" description="Helical" evidence="7">
    <location>
        <begin position="267"/>
        <end position="288"/>
    </location>
</feature>
<dbReference type="CDD" id="cd17318">
    <property type="entry name" value="MFS_SLC17"/>
    <property type="match status" value="1"/>
</dbReference>
<evidence type="ECO:0000256" key="4">
    <source>
        <dbReference type="ARBA" id="ARBA00022847"/>
    </source>
</evidence>
<dbReference type="GO" id="GO:0016020">
    <property type="term" value="C:membrane"/>
    <property type="evidence" value="ECO:0007669"/>
    <property type="project" value="UniProtKB-SubCell"/>
</dbReference>
<comment type="subcellular location">
    <subcellularLocation>
        <location evidence="1">Membrane</location>
        <topology evidence="1">Multi-pass membrane protein</topology>
    </subcellularLocation>
</comment>
<dbReference type="EMBL" id="JACMRX010000001">
    <property type="protein sequence ID" value="KAF7997644.1"/>
    <property type="molecule type" value="Genomic_DNA"/>
</dbReference>
<dbReference type="Proteomes" id="UP000639338">
    <property type="component" value="Unassembled WGS sequence"/>
</dbReference>
<keyword evidence="3 7" id="KW-0812">Transmembrane</keyword>
<evidence type="ECO:0000256" key="6">
    <source>
        <dbReference type="ARBA" id="ARBA00023136"/>
    </source>
</evidence>
<dbReference type="PROSITE" id="PS50850">
    <property type="entry name" value="MFS"/>
    <property type="match status" value="1"/>
</dbReference>
<dbReference type="InterPro" id="IPR036259">
    <property type="entry name" value="MFS_trans_sf"/>
</dbReference>
<evidence type="ECO:0000256" key="3">
    <source>
        <dbReference type="ARBA" id="ARBA00022692"/>
    </source>
</evidence>
<evidence type="ECO:0000259" key="8">
    <source>
        <dbReference type="PROSITE" id="PS50850"/>
    </source>
</evidence>
<feature type="domain" description="Major facilitator superfamily (MFS) profile" evidence="8">
    <location>
        <begin position="22"/>
        <end position="461"/>
    </location>
</feature>
<evidence type="ECO:0000256" key="2">
    <source>
        <dbReference type="ARBA" id="ARBA00022448"/>
    </source>
</evidence>
<dbReference type="PANTHER" id="PTHR11662:SF457">
    <property type="entry name" value="MAJOR FACILITATOR SUPERFAMILY TRANSPORTER 3"/>
    <property type="match status" value="1"/>
</dbReference>
<keyword evidence="6 7" id="KW-0472">Membrane</keyword>
<feature type="transmembrane region" description="Helical" evidence="7">
    <location>
        <begin position="340"/>
        <end position="361"/>
    </location>
</feature>
<dbReference type="AlphaFoldDB" id="A0A834Y5L6"/>
<name>A0A834Y5L6_APHGI</name>
<comment type="caution">
    <text evidence="9">The sequence shown here is derived from an EMBL/GenBank/DDBJ whole genome shotgun (WGS) entry which is preliminary data.</text>
</comment>
<organism evidence="9 10">
    <name type="scientific">Aphidius gifuensis</name>
    <name type="common">Parasitoid wasp</name>
    <dbReference type="NCBI Taxonomy" id="684658"/>
    <lineage>
        <taxon>Eukaryota</taxon>
        <taxon>Metazoa</taxon>
        <taxon>Ecdysozoa</taxon>
        <taxon>Arthropoda</taxon>
        <taxon>Hexapoda</taxon>
        <taxon>Insecta</taxon>
        <taxon>Pterygota</taxon>
        <taxon>Neoptera</taxon>
        <taxon>Endopterygota</taxon>
        <taxon>Hymenoptera</taxon>
        <taxon>Apocrita</taxon>
        <taxon>Ichneumonoidea</taxon>
        <taxon>Braconidae</taxon>
        <taxon>Aphidiinae</taxon>
        <taxon>Aphidius</taxon>
    </lineage>
</organism>
<feature type="transmembrane region" description="Helical" evidence="7">
    <location>
        <begin position="398"/>
        <end position="418"/>
    </location>
</feature>
<dbReference type="InterPro" id="IPR020846">
    <property type="entry name" value="MFS_dom"/>
</dbReference>
<dbReference type="PANTHER" id="PTHR11662">
    <property type="entry name" value="SOLUTE CARRIER FAMILY 17"/>
    <property type="match status" value="1"/>
</dbReference>
<evidence type="ECO:0000256" key="5">
    <source>
        <dbReference type="ARBA" id="ARBA00022989"/>
    </source>
</evidence>
<feature type="transmembrane region" description="Helical" evidence="7">
    <location>
        <begin position="175"/>
        <end position="194"/>
    </location>
</feature>
<dbReference type="Pfam" id="PF07690">
    <property type="entry name" value="MFS_1"/>
    <property type="match status" value="1"/>
</dbReference>
<evidence type="ECO:0000256" key="1">
    <source>
        <dbReference type="ARBA" id="ARBA00004141"/>
    </source>
</evidence>
<sequence length="485" mass="53610">MAVESTSGYDDIGGDKKKSRFTIPMRYIMAAMGSMGLAIIYGFKVNASIAIVAMVNHTAVDKKSNTTKNIQDGPFDWNETIQGYILGTYFAGYLVSMIPSGQLAEKVSAKWVMNVAVLANIVASLLSPFAANFHWMGFALMRFIQGLGGGASFPCMHVMIAAWSPTKERNIIASIIYAGTALGTAIAIICTGVIADKMGWQAIFYVEGSVCLIWCAAWIFIADSPQQQKLFITKEEKKYILNSIGKSEHQDENIAFPWKEVAKSKPFWAIFIAHFCSNCGFYMLLTLLPSYMATVLNFKLKDNAALSALPYISMWLFTMICSNILAVFQKKGCITMTMSRKIGTICASLVPMICLMVVSYADQFGAVVLMTIALTFIGGMYSGFLANHIDIAPNFAGTLVALTNVFATIPGVVIPIVVGKLTHSAKTYEEKIFTWRMVFFTISIFYVIEIIFYCIWGSADEQPWNKSNKKYESNQEIPLDKSNDN</sequence>
<dbReference type="InterPro" id="IPR050382">
    <property type="entry name" value="MFS_Na/Anion_cotransporter"/>
</dbReference>
<keyword evidence="4" id="KW-0769">Symport</keyword>
<dbReference type="Gene3D" id="1.20.1250.20">
    <property type="entry name" value="MFS general substrate transporter like domains"/>
    <property type="match status" value="1"/>
</dbReference>
<feature type="transmembrane region" description="Helical" evidence="7">
    <location>
        <begin position="308"/>
        <end position="328"/>
    </location>
</feature>
<keyword evidence="2" id="KW-0813">Transport</keyword>
<accession>A0A834Y5L6</accession>
<feature type="transmembrane region" description="Helical" evidence="7">
    <location>
        <begin position="143"/>
        <end position="163"/>
    </location>
</feature>
<feature type="transmembrane region" description="Helical" evidence="7">
    <location>
        <begin position="81"/>
        <end position="99"/>
    </location>
</feature>
<keyword evidence="5 7" id="KW-1133">Transmembrane helix</keyword>
<proteinExistence type="predicted"/>
<protein>
    <recommendedName>
        <fullName evidence="8">Major facilitator superfamily (MFS) profile domain-containing protein</fullName>
    </recommendedName>
</protein>
<keyword evidence="10" id="KW-1185">Reference proteome</keyword>
<feature type="transmembrane region" description="Helical" evidence="7">
    <location>
        <begin position="367"/>
        <end position="386"/>
    </location>
</feature>
<dbReference type="FunFam" id="1.20.1250.20:FF:000003">
    <property type="entry name" value="Solute carrier family 17 member 3"/>
    <property type="match status" value="1"/>
</dbReference>
<feature type="transmembrane region" description="Helical" evidence="7">
    <location>
        <begin position="27"/>
        <end position="55"/>
    </location>
</feature>
<dbReference type="GO" id="GO:0015293">
    <property type="term" value="F:symporter activity"/>
    <property type="evidence" value="ECO:0007669"/>
    <property type="project" value="UniProtKB-KW"/>
</dbReference>
<dbReference type="FunFam" id="1.20.1250.20:FF:000157">
    <property type="entry name" value="Inorganic phosphate cotransporter"/>
    <property type="match status" value="1"/>
</dbReference>
<evidence type="ECO:0000256" key="7">
    <source>
        <dbReference type="SAM" id="Phobius"/>
    </source>
</evidence>
<evidence type="ECO:0000313" key="10">
    <source>
        <dbReference type="Proteomes" id="UP000639338"/>
    </source>
</evidence>
<dbReference type="GO" id="GO:0006820">
    <property type="term" value="P:monoatomic anion transport"/>
    <property type="evidence" value="ECO:0007669"/>
    <property type="project" value="TreeGrafter"/>
</dbReference>
<dbReference type="SUPFAM" id="SSF103473">
    <property type="entry name" value="MFS general substrate transporter"/>
    <property type="match status" value="1"/>
</dbReference>
<dbReference type="OrthoDB" id="2985014at2759"/>
<reference evidence="9 10" key="1">
    <citation type="submission" date="2020-08" db="EMBL/GenBank/DDBJ databases">
        <title>Aphidius gifuensis genome sequencing and assembly.</title>
        <authorList>
            <person name="Du Z."/>
        </authorList>
    </citation>
    <scope>NUCLEOTIDE SEQUENCE [LARGE SCALE GENOMIC DNA]</scope>
    <source>
        <strain evidence="9">YNYX2018</strain>
        <tissue evidence="9">Adults</tissue>
    </source>
</reference>
<evidence type="ECO:0000313" key="9">
    <source>
        <dbReference type="EMBL" id="KAF7997644.1"/>
    </source>
</evidence>
<feature type="transmembrane region" description="Helical" evidence="7">
    <location>
        <begin position="438"/>
        <end position="459"/>
    </location>
</feature>
<dbReference type="InterPro" id="IPR011701">
    <property type="entry name" value="MFS"/>
</dbReference>